<dbReference type="PANTHER" id="PTHR12358:SF54">
    <property type="entry name" value="SPHINGOSINE KINASE RELATED PROTEIN"/>
    <property type="match status" value="1"/>
</dbReference>
<dbReference type="EMBL" id="CP030032">
    <property type="protein sequence ID" value="AWV90965.1"/>
    <property type="molecule type" value="Genomic_DNA"/>
</dbReference>
<dbReference type="Gene3D" id="2.60.200.40">
    <property type="match status" value="1"/>
</dbReference>
<dbReference type="AlphaFoldDB" id="A0A2Z4FQA7"/>
<dbReference type="OrthoDB" id="142078at2"/>
<dbReference type="Pfam" id="PF19279">
    <property type="entry name" value="YegS_C"/>
    <property type="match status" value="1"/>
</dbReference>
<dbReference type="PROSITE" id="PS50146">
    <property type="entry name" value="DAGK"/>
    <property type="match status" value="1"/>
</dbReference>
<dbReference type="InterPro" id="IPR050187">
    <property type="entry name" value="Lipid_Phosphate_FormReg"/>
</dbReference>
<reference evidence="1 2" key="1">
    <citation type="submission" date="2018-06" db="EMBL/GenBank/DDBJ databases">
        <title>Lujinxingia sediminis gen. nov. sp. nov., a new facultative anaerobic member of the class Deltaproteobacteria, and proposal of Lujinxingaceae fam. nov.</title>
        <authorList>
            <person name="Guo L.-Y."/>
            <person name="Li C.-M."/>
            <person name="Wang S."/>
            <person name="Du Z.-J."/>
        </authorList>
    </citation>
    <scope>NUCLEOTIDE SEQUENCE [LARGE SCALE GENOMIC DNA]</scope>
    <source>
        <strain evidence="1 2">FA350</strain>
    </source>
</reference>
<gene>
    <name evidence="1" type="ORF">DN745_17185</name>
</gene>
<dbReference type="InterPro" id="IPR001206">
    <property type="entry name" value="Diacylglycerol_kinase_cat_dom"/>
</dbReference>
<dbReference type="PANTHER" id="PTHR12358">
    <property type="entry name" value="SPHINGOSINE KINASE"/>
    <property type="match status" value="1"/>
</dbReference>
<dbReference type="SUPFAM" id="SSF111331">
    <property type="entry name" value="NAD kinase/diacylglycerol kinase-like"/>
    <property type="match status" value="1"/>
</dbReference>
<dbReference type="Proteomes" id="UP000249799">
    <property type="component" value="Chromosome"/>
</dbReference>
<protein>
    <submittedName>
        <fullName evidence="1">Uncharacterized protein</fullName>
    </submittedName>
</protein>
<proteinExistence type="predicted"/>
<evidence type="ECO:0000313" key="2">
    <source>
        <dbReference type="Proteomes" id="UP000249799"/>
    </source>
</evidence>
<keyword evidence="2" id="KW-1185">Reference proteome</keyword>
<accession>A0A2Z4FQA7</accession>
<dbReference type="InterPro" id="IPR045540">
    <property type="entry name" value="YegS/DAGK_C"/>
</dbReference>
<dbReference type="Gene3D" id="3.40.50.10330">
    <property type="entry name" value="Probable inorganic polyphosphate/atp-NAD kinase, domain 1"/>
    <property type="match status" value="1"/>
</dbReference>
<evidence type="ECO:0000313" key="1">
    <source>
        <dbReference type="EMBL" id="AWV90965.1"/>
    </source>
</evidence>
<dbReference type="SMART" id="SM00046">
    <property type="entry name" value="DAGKc"/>
    <property type="match status" value="1"/>
</dbReference>
<name>A0A2Z4FQA7_9DELT</name>
<dbReference type="KEGG" id="bsed:DN745_17185"/>
<dbReference type="InterPro" id="IPR016064">
    <property type="entry name" value="NAD/diacylglycerol_kinase_sf"/>
</dbReference>
<dbReference type="Pfam" id="PF00781">
    <property type="entry name" value="DAGK_cat"/>
    <property type="match status" value="1"/>
</dbReference>
<sequence>MSLNYRTFVIANPKAGAGAVEREWDLLERLLRARLPEFDYAFTEGPEHATFLAREALRSGWEMVVAVGGDGTLNEVVNGYFEKPDAQARFKIDPDGWMTRVRDAAGPVAINPDAVVGMLPLGTGGDFRRSIGLMGGHRESVEHLSGQHIRNVDIGEVGYLDASGKLASRYFINIASVGFSGEVDRAVNKAWKGLGGRTSYMIATARAFASYNNINVEIRLDDTTELSGRMNNVVIANGEFFGGGMWIAPGAELDDGQFQVVFMGDLSRREIAALVFDIYQGKHLQNKKIFRRRASRISVRSTDGAHAMLDIDGEAPGGLPALWINHHSALPLKS</sequence>
<dbReference type="GO" id="GO:0016301">
    <property type="term" value="F:kinase activity"/>
    <property type="evidence" value="ECO:0007669"/>
    <property type="project" value="InterPro"/>
</dbReference>
<organism evidence="1 2">
    <name type="scientific">Bradymonas sediminis</name>
    <dbReference type="NCBI Taxonomy" id="1548548"/>
    <lineage>
        <taxon>Bacteria</taxon>
        <taxon>Deltaproteobacteria</taxon>
        <taxon>Bradymonadales</taxon>
        <taxon>Bradymonadaceae</taxon>
        <taxon>Bradymonas</taxon>
    </lineage>
</organism>
<dbReference type="RefSeq" id="WP_111336786.1">
    <property type="nucleotide sequence ID" value="NZ_CP030032.1"/>
</dbReference>
<dbReference type="InterPro" id="IPR017438">
    <property type="entry name" value="ATP-NAD_kinase_N"/>
</dbReference>